<dbReference type="InterPro" id="IPR011767">
    <property type="entry name" value="GLR_AS"/>
</dbReference>
<dbReference type="Gene3D" id="3.40.30.10">
    <property type="entry name" value="Glutaredoxin"/>
    <property type="match status" value="2"/>
</dbReference>
<evidence type="ECO:0000313" key="3">
    <source>
        <dbReference type="Proteomes" id="UP000029443"/>
    </source>
</evidence>
<accession>A0ABR4WEU2</accession>
<dbReference type="RefSeq" id="WP_035246452.1">
    <property type="nucleotide sequence ID" value="NZ_ARXU01000004.1"/>
</dbReference>
<evidence type="ECO:0000259" key="1">
    <source>
        <dbReference type="PROSITE" id="PS50404"/>
    </source>
</evidence>
<dbReference type="SFLD" id="SFLDG01181">
    <property type="entry name" value="SUF2"/>
    <property type="match status" value="1"/>
</dbReference>
<proteinExistence type="predicted"/>
<feature type="domain" description="GST N-terminal" evidence="1">
    <location>
        <begin position="145"/>
        <end position="247"/>
    </location>
</feature>
<feature type="domain" description="GST N-terminal" evidence="1">
    <location>
        <begin position="30"/>
        <end position="112"/>
    </location>
</feature>
<organism evidence="2 3">
    <name type="scientific">Alcanivorax jadensis T9</name>
    <dbReference type="NCBI Taxonomy" id="1177181"/>
    <lineage>
        <taxon>Bacteria</taxon>
        <taxon>Pseudomonadati</taxon>
        <taxon>Pseudomonadota</taxon>
        <taxon>Gammaproteobacteria</taxon>
        <taxon>Oceanospirillales</taxon>
        <taxon>Alcanivoracaceae</taxon>
        <taxon>Alcanivorax</taxon>
    </lineage>
</organism>
<dbReference type="SUPFAM" id="SSF52833">
    <property type="entry name" value="Thioredoxin-like"/>
    <property type="match status" value="2"/>
</dbReference>
<dbReference type="Proteomes" id="UP000029443">
    <property type="component" value="Unassembled WGS sequence"/>
</dbReference>
<protein>
    <recommendedName>
        <fullName evidence="1">GST N-terminal domain-containing protein</fullName>
    </recommendedName>
</protein>
<evidence type="ECO:0000313" key="2">
    <source>
        <dbReference type="EMBL" id="KGD61484.1"/>
    </source>
</evidence>
<dbReference type="PANTHER" id="PTHR45288:SF1">
    <property type="entry name" value="THIOREDOXIN FAMILY PROTEIN"/>
    <property type="match status" value="1"/>
</dbReference>
<dbReference type="SFLD" id="SFLDS00019">
    <property type="entry name" value="Glutathione_Transferase_(cytos"/>
    <property type="match status" value="1"/>
</dbReference>
<gene>
    <name evidence="2" type="ORF">T9A_01433</name>
</gene>
<comment type="caution">
    <text evidence="2">The sequence shown here is derived from an EMBL/GenBank/DDBJ whole genome shotgun (WGS) entry which is preliminary data.</text>
</comment>
<dbReference type="PROSITE" id="PS00195">
    <property type="entry name" value="GLUTAREDOXIN_1"/>
    <property type="match status" value="1"/>
</dbReference>
<dbReference type="PROSITE" id="PS51354">
    <property type="entry name" value="GLUTAREDOXIN_2"/>
    <property type="match status" value="1"/>
</dbReference>
<dbReference type="InterPro" id="IPR036249">
    <property type="entry name" value="Thioredoxin-like_sf"/>
</dbReference>
<sequence>MIQLVSSLLASTARQWRGTSALIRDEQPHAMLTLYDMEGCPYCRPVREALTELDLDVLIKPCPKGQAGYWDELEQLSGTRRVPFLVDPNNGHQVTESKAIIAYLHTQYGKGQLPRSSESLKLSQLASALRLAKGTRGRPSWAPQTPLELYSFESSPFSRLVRERLTELGLAYVLRNCGKQQLSDAGLPWLRPGKGPYRPVPGTNRARLMKQTGKVQLPYLYDPNTHTGLFESSDIIRYLQQQYGDASTQQGTAQ</sequence>
<dbReference type="Pfam" id="PF13417">
    <property type="entry name" value="GST_N_3"/>
    <property type="match status" value="2"/>
</dbReference>
<keyword evidence="3" id="KW-1185">Reference proteome</keyword>
<dbReference type="PANTHER" id="PTHR45288">
    <property type="entry name" value="THIOREDOXIN FAMILY PROTEIN"/>
    <property type="match status" value="1"/>
</dbReference>
<dbReference type="InterPro" id="IPR040079">
    <property type="entry name" value="Glutathione_S-Trfase"/>
</dbReference>
<name>A0ABR4WEU2_9GAMM</name>
<reference evidence="2 3" key="1">
    <citation type="submission" date="2012-09" db="EMBL/GenBank/DDBJ databases">
        <title>Genome Sequence of alkane-degrading Bacterium Alcanivorax jadensis T9.</title>
        <authorList>
            <person name="Lai Q."/>
            <person name="Shao Z."/>
        </authorList>
    </citation>
    <scope>NUCLEOTIDE SEQUENCE [LARGE SCALE GENOMIC DNA]</scope>
    <source>
        <strain evidence="2 3">T9</strain>
    </source>
</reference>
<dbReference type="InterPro" id="IPR004045">
    <property type="entry name" value="Glutathione_S-Trfase_N"/>
</dbReference>
<dbReference type="PROSITE" id="PS50404">
    <property type="entry name" value="GST_NTER"/>
    <property type="match status" value="2"/>
</dbReference>
<dbReference type="SFLD" id="SFLDG01202">
    <property type="entry name" value="SUF2.2"/>
    <property type="match status" value="1"/>
</dbReference>
<dbReference type="EMBL" id="ARXU01000004">
    <property type="protein sequence ID" value="KGD61484.1"/>
    <property type="molecule type" value="Genomic_DNA"/>
</dbReference>